<dbReference type="GO" id="GO:0046982">
    <property type="term" value="F:protein heterodimerization activity"/>
    <property type="evidence" value="ECO:0007669"/>
    <property type="project" value="InterPro"/>
</dbReference>
<feature type="region of interest" description="Disordered" evidence="3">
    <location>
        <begin position="93"/>
        <end position="116"/>
    </location>
</feature>
<sequence>MGDDGGKDDVSLPKATIAKLLEDMLPSDFRMTSEVRDLFVECCTEFINLVSSEANEISTKEDKKTISPEHVMNALTALGFDRYLTECQACLAQHKQDSKEGPRQNLKRARSDMGMSEEEAIAAQQALFAAARARMNDPQAAAVAMYSGGPPS</sequence>
<dbReference type="CDD" id="cd22905">
    <property type="entry name" value="HFD_Dr1"/>
    <property type="match status" value="1"/>
</dbReference>
<dbReference type="FunFam" id="1.10.20.10:FF:000019">
    <property type="entry name" value="Negative cofactor 2 beta"/>
    <property type="match status" value="1"/>
</dbReference>
<dbReference type="InterPro" id="IPR009072">
    <property type="entry name" value="Histone-fold"/>
</dbReference>
<dbReference type="PANTHER" id="PTHR47173">
    <property type="entry name" value="PROTEIN DR1 HOMOLOG"/>
    <property type="match status" value="1"/>
</dbReference>
<dbReference type="Pfam" id="PF00808">
    <property type="entry name" value="CBFD_NFYB_HMF"/>
    <property type="match status" value="1"/>
</dbReference>
<organism evidence="5">
    <name type="scientific">Pyramimonas obovata</name>
    <dbReference type="NCBI Taxonomy" id="1411642"/>
    <lineage>
        <taxon>Eukaryota</taxon>
        <taxon>Viridiplantae</taxon>
        <taxon>Chlorophyta</taxon>
        <taxon>Pyramimonadophyceae</taxon>
        <taxon>Pyramimonadales</taxon>
        <taxon>Pyramimonadaceae</taxon>
        <taxon>Pyramimonas</taxon>
        <taxon>Pyramimonas incertae sedis</taxon>
    </lineage>
</organism>
<dbReference type="Gene3D" id="1.10.20.10">
    <property type="entry name" value="Histone, subunit A"/>
    <property type="match status" value="1"/>
</dbReference>
<evidence type="ECO:0000256" key="1">
    <source>
        <dbReference type="ARBA" id="ARBA00004123"/>
    </source>
</evidence>
<keyword evidence="2" id="KW-0539">Nucleus</keyword>
<reference evidence="5" key="1">
    <citation type="submission" date="2021-01" db="EMBL/GenBank/DDBJ databases">
        <authorList>
            <person name="Corre E."/>
            <person name="Pelletier E."/>
            <person name="Niang G."/>
            <person name="Scheremetjew M."/>
            <person name="Finn R."/>
            <person name="Kale V."/>
            <person name="Holt S."/>
            <person name="Cochrane G."/>
            <person name="Meng A."/>
            <person name="Brown T."/>
            <person name="Cohen L."/>
        </authorList>
    </citation>
    <scope>NUCLEOTIDE SEQUENCE</scope>
    <source>
        <strain evidence="5">CCMP722</strain>
    </source>
</reference>
<evidence type="ECO:0000256" key="2">
    <source>
        <dbReference type="ARBA" id="ARBA00023242"/>
    </source>
</evidence>
<dbReference type="EMBL" id="HBFA01032918">
    <property type="protein sequence ID" value="CAD8683881.1"/>
    <property type="molecule type" value="Transcribed_RNA"/>
</dbReference>
<dbReference type="AlphaFoldDB" id="A0A7S0WTS7"/>
<evidence type="ECO:0000259" key="4">
    <source>
        <dbReference type="Pfam" id="PF00808"/>
    </source>
</evidence>
<dbReference type="SUPFAM" id="SSF47113">
    <property type="entry name" value="Histone-fold"/>
    <property type="match status" value="1"/>
</dbReference>
<dbReference type="InterPro" id="IPR003958">
    <property type="entry name" value="CBFA_NFYB_domain"/>
</dbReference>
<evidence type="ECO:0000256" key="3">
    <source>
        <dbReference type="SAM" id="MobiDB-lite"/>
    </source>
</evidence>
<accession>A0A7S0WTS7</accession>
<gene>
    <name evidence="5" type="ORF">POBO1169_LOCUS16589</name>
</gene>
<evidence type="ECO:0000313" key="5">
    <source>
        <dbReference type="EMBL" id="CAD8683881.1"/>
    </source>
</evidence>
<dbReference type="GO" id="GO:0005634">
    <property type="term" value="C:nucleus"/>
    <property type="evidence" value="ECO:0007669"/>
    <property type="project" value="UniProtKB-SubCell"/>
</dbReference>
<protein>
    <recommendedName>
        <fullName evidence="4">Transcription factor CBF/NF-Y/archaeal histone domain-containing protein</fullName>
    </recommendedName>
</protein>
<feature type="domain" description="Transcription factor CBF/NF-Y/archaeal histone" evidence="4">
    <location>
        <begin position="11"/>
        <end position="75"/>
    </location>
</feature>
<dbReference type="PANTHER" id="PTHR47173:SF2">
    <property type="entry name" value="PROTEIN DR1 HOMOLOG ISOFORM X1"/>
    <property type="match status" value="1"/>
</dbReference>
<proteinExistence type="predicted"/>
<comment type="subcellular location">
    <subcellularLocation>
        <location evidence="1">Nucleus</location>
    </subcellularLocation>
</comment>
<dbReference type="InterPro" id="IPR044255">
    <property type="entry name" value="Dr1-like"/>
</dbReference>
<name>A0A7S0WTS7_9CHLO</name>